<proteinExistence type="predicted"/>
<protein>
    <submittedName>
        <fullName evidence="1">Uncharacterized protein</fullName>
    </submittedName>
</protein>
<reference evidence="1" key="1">
    <citation type="submission" date="2016-04" db="EMBL/GenBank/DDBJ databases">
        <authorList>
            <person name="Evans L.H."/>
            <person name="Alamgir A."/>
            <person name="Owens N."/>
            <person name="Weber N.D."/>
            <person name="Virtaneva K."/>
            <person name="Barbian K."/>
            <person name="Babar A."/>
            <person name="Rosenke K."/>
        </authorList>
    </citation>
    <scope>NUCLEOTIDE SEQUENCE</scope>
    <source>
        <strain evidence="1">86</strain>
    </source>
</reference>
<sequence length="49" mass="5308">MLIITIHVDAPIGAAIGVKEALAMDAEKYGDVRVVSVQEVQPEQLKMET</sequence>
<organism evidence="1">
    <name type="scientific">uncultured Eubacteriales bacterium</name>
    <dbReference type="NCBI Taxonomy" id="172733"/>
    <lineage>
        <taxon>Bacteria</taxon>
        <taxon>Bacillati</taxon>
        <taxon>Bacillota</taxon>
        <taxon>Clostridia</taxon>
        <taxon>Eubacteriales</taxon>
        <taxon>environmental samples</taxon>
    </lineage>
</organism>
<dbReference type="AlphaFoldDB" id="A0A212JSK7"/>
<gene>
    <name evidence="1" type="ORF">KL86CLO1_11644</name>
</gene>
<dbReference type="EMBL" id="FLUN01000001">
    <property type="protein sequence ID" value="SBW02426.1"/>
    <property type="molecule type" value="Genomic_DNA"/>
</dbReference>
<accession>A0A212JSK7</accession>
<evidence type="ECO:0000313" key="1">
    <source>
        <dbReference type="EMBL" id="SBW02426.1"/>
    </source>
</evidence>
<name>A0A212JSK7_9FIRM</name>